<proteinExistence type="predicted"/>
<evidence type="ECO:0000313" key="2">
    <source>
        <dbReference type="EMBL" id="CCV66603.1"/>
    </source>
</evidence>
<dbReference type="KEGG" id="abra:BN85315820"/>
<feature type="transmembrane region" description="Helical" evidence="1">
    <location>
        <begin position="107"/>
        <end position="124"/>
    </location>
</feature>
<evidence type="ECO:0000256" key="1">
    <source>
        <dbReference type="SAM" id="Phobius"/>
    </source>
</evidence>
<accession>U4KSF3</accession>
<feature type="transmembrane region" description="Helical" evidence="1">
    <location>
        <begin position="77"/>
        <end position="95"/>
    </location>
</feature>
<keyword evidence="1" id="KW-0472">Membrane</keyword>
<reference evidence="2 3" key="1">
    <citation type="journal article" date="2013" name="J. Mol. Microbiol. Biotechnol.">
        <title>Analysis of the Complete Genomes of Acholeplasma brassicae , A. palmae and A. laidlawii and Their Comparison to the Obligate Parasites from ' Candidatus Phytoplasma'.</title>
        <authorList>
            <person name="Kube M."/>
            <person name="Siewert C."/>
            <person name="Migdoll A.M."/>
            <person name="Duduk B."/>
            <person name="Holz S."/>
            <person name="Rabus R."/>
            <person name="Seemuller E."/>
            <person name="Mitrovic J."/>
            <person name="Muller I."/>
            <person name="Buttner C."/>
            <person name="Reinhardt R."/>
        </authorList>
    </citation>
    <scope>NUCLEOTIDE SEQUENCE [LARGE SCALE GENOMIC DNA]</scope>
    <source>
        <strain evidence="3">0502</strain>
    </source>
</reference>
<name>U4KSF3_9MOLU</name>
<sequence length="127" mass="15087">MKARDNYIKIGLFYVLSVLLIRLLLGILLEHVIFKSSSDSRIIVDTTYFLASIGVVGLGYFLQRYSILETIEETYQISFYWTMSLLSLEVLVMIIFRDVTPFKTLGFYFYFICFYFSPILYRFFKRV</sequence>
<gene>
    <name evidence="2" type="ORF">BN85315820</name>
</gene>
<keyword evidence="3" id="KW-1185">Reference proteome</keyword>
<organism evidence="2 3">
    <name type="scientific">Acholeplasma brassicae</name>
    <dbReference type="NCBI Taxonomy" id="61635"/>
    <lineage>
        <taxon>Bacteria</taxon>
        <taxon>Bacillati</taxon>
        <taxon>Mycoplasmatota</taxon>
        <taxon>Mollicutes</taxon>
        <taxon>Acholeplasmatales</taxon>
        <taxon>Acholeplasmataceae</taxon>
        <taxon>Acholeplasma</taxon>
    </lineage>
</organism>
<dbReference type="RefSeq" id="WP_030005455.1">
    <property type="nucleotide sequence ID" value="NC_022549.1"/>
</dbReference>
<feature type="transmembrane region" description="Helical" evidence="1">
    <location>
        <begin position="12"/>
        <end position="34"/>
    </location>
</feature>
<dbReference type="Proteomes" id="UP000032737">
    <property type="component" value="Chromosome"/>
</dbReference>
<evidence type="ECO:0000313" key="3">
    <source>
        <dbReference type="Proteomes" id="UP000032737"/>
    </source>
</evidence>
<keyword evidence="1" id="KW-0812">Transmembrane</keyword>
<dbReference type="AlphaFoldDB" id="U4KSF3"/>
<feature type="transmembrane region" description="Helical" evidence="1">
    <location>
        <begin position="46"/>
        <end position="65"/>
    </location>
</feature>
<protein>
    <submittedName>
        <fullName evidence="2">Uncharacterized protein</fullName>
    </submittedName>
</protein>
<dbReference type="HOGENOM" id="CLU_1965702_0_0_14"/>
<dbReference type="EMBL" id="FO681348">
    <property type="protein sequence ID" value="CCV66603.1"/>
    <property type="molecule type" value="Genomic_DNA"/>
</dbReference>
<keyword evidence="1" id="KW-1133">Transmembrane helix</keyword>